<reference evidence="3 4" key="1">
    <citation type="submission" date="2019-06" db="EMBL/GenBank/DDBJ databases">
        <title>Description of Kitasatospora acidophila sp. nov. isolated from pine grove soil, and reclassification of Streptomyces novaecaesareae to Kitasatospora novaeceasareae comb. nov.</title>
        <authorList>
            <person name="Kim M.J."/>
        </authorList>
    </citation>
    <scope>NUCLEOTIDE SEQUENCE [LARGE SCALE GENOMIC DNA]</scope>
    <source>
        <strain evidence="3 4">MMS16-CNU292</strain>
    </source>
</reference>
<dbReference type="Proteomes" id="UP000319103">
    <property type="component" value="Unassembled WGS sequence"/>
</dbReference>
<keyword evidence="4" id="KW-1185">Reference proteome</keyword>
<evidence type="ECO:0000259" key="2">
    <source>
        <dbReference type="Pfam" id="PF05193"/>
    </source>
</evidence>
<dbReference type="AlphaFoldDB" id="A0A540W6S3"/>
<evidence type="ECO:0000313" key="4">
    <source>
        <dbReference type="Proteomes" id="UP000319103"/>
    </source>
</evidence>
<dbReference type="SUPFAM" id="SSF63411">
    <property type="entry name" value="LuxS/MPP-like metallohydrolase"/>
    <property type="match status" value="2"/>
</dbReference>
<dbReference type="Pfam" id="PF00675">
    <property type="entry name" value="Peptidase_M16"/>
    <property type="match status" value="1"/>
</dbReference>
<dbReference type="OrthoDB" id="9811314at2"/>
<dbReference type="RefSeq" id="WP_141634636.1">
    <property type="nucleotide sequence ID" value="NZ_VIGB01000003.1"/>
</dbReference>
<accession>A0A540W6S3</accession>
<dbReference type="EMBL" id="VIGB01000003">
    <property type="protein sequence ID" value="TQF04044.1"/>
    <property type="molecule type" value="Genomic_DNA"/>
</dbReference>
<name>A0A540W6S3_9ACTN</name>
<dbReference type="PANTHER" id="PTHR11851">
    <property type="entry name" value="METALLOPROTEASE"/>
    <property type="match status" value="1"/>
</dbReference>
<evidence type="ECO:0000313" key="3">
    <source>
        <dbReference type="EMBL" id="TQF04044.1"/>
    </source>
</evidence>
<dbReference type="Gene3D" id="3.30.830.10">
    <property type="entry name" value="Metalloenzyme, LuxS/M16 peptidase-like"/>
    <property type="match status" value="2"/>
</dbReference>
<dbReference type="GO" id="GO:0046872">
    <property type="term" value="F:metal ion binding"/>
    <property type="evidence" value="ECO:0007669"/>
    <property type="project" value="InterPro"/>
</dbReference>
<dbReference type="Pfam" id="PF05193">
    <property type="entry name" value="Peptidase_M16_C"/>
    <property type="match status" value="1"/>
</dbReference>
<dbReference type="InterPro" id="IPR050361">
    <property type="entry name" value="MPP/UQCRC_Complex"/>
</dbReference>
<feature type="domain" description="Peptidase M16 C-terminal" evidence="2">
    <location>
        <begin position="235"/>
        <end position="363"/>
    </location>
</feature>
<protein>
    <submittedName>
        <fullName evidence="3">Insulinase family protein</fullName>
    </submittedName>
</protein>
<organism evidence="3 4">
    <name type="scientific">Kitasatospora acidiphila</name>
    <dbReference type="NCBI Taxonomy" id="2567942"/>
    <lineage>
        <taxon>Bacteria</taxon>
        <taxon>Bacillati</taxon>
        <taxon>Actinomycetota</taxon>
        <taxon>Actinomycetes</taxon>
        <taxon>Kitasatosporales</taxon>
        <taxon>Streptomycetaceae</taxon>
        <taxon>Kitasatospora</taxon>
    </lineage>
</organism>
<evidence type="ECO:0000259" key="1">
    <source>
        <dbReference type="Pfam" id="PF00675"/>
    </source>
</evidence>
<feature type="domain" description="Peptidase M16 N-terminal" evidence="1">
    <location>
        <begin position="41"/>
        <end position="175"/>
    </location>
</feature>
<sequence>MHVDLKPGPPATRVARPYVFPEVIRRGPLIAADLPGCPIGYAALLFDHGVLHEPAGKEGVLQLLFAAVREGGERLGRDELAFELEGMGATWSTTVGDDFVLVATVAPTAALVPAVRVIAETVRRPRLAADAVARIRDGQLSALAANWSKPGRRQEAALARVLYQSGRQAVPLRGTVASVGSITPGFLSEYHRHHIAGTGRLVLAGDLAGIDLDMVVEAGAALGGPMALGEAVAAGAPRSVPRPAVGRDFVVVDRPGAVGARIALAHHVPVDAASVHAPLTVACHVLGGTTHSRLARELRDRRGQVYEVSAGLQLTSRSGVFSVRTQTGTETAGEVVATVLQEIETLRRGGVTADEFEAARALLTGQFPIAYLTPQAVGIALGCLASLGGTDDFHSRKYRELASLDRTSVNEAAGNQLSSSDLTVVVEGEARPLLASLHSAGLGPVRTDDEGRA</sequence>
<proteinExistence type="predicted"/>
<dbReference type="InterPro" id="IPR011765">
    <property type="entry name" value="Pept_M16_N"/>
</dbReference>
<dbReference type="InterPro" id="IPR011249">
    <property type="entry name" value="Metalloenz_LuxS/M16"/>
</dbReference>
<comment type="caution">
    <text evidence="3">The sequence shown here is derived from an EMBL/GenBank/DDBJ whole genome shotgun (WGS) entry which is preliminary data.</text>
</comment>
<dbReference type="PANTHER" id="PTHR11851:SF224">
    <property type="entry name" value="PROCESSING PROTEASE"/>
    <property type="match status" value="1"/>
</dbReference>
<dbReference type="InterPro" id="IPR007863">
    <property type="entry name" value="Peptidase_M16_C"/>
</dbReference>
<gene>
    <name evidence="3" type="ORF">E6W39_19675</name>
</gene>